<feature type="transmembrane region" description="Helical" evidence="2">
    <location>
        <begin position="660"/>
        <end position="678"/>
    </location>
</feature>
<proteinExistence type="predicted"/>
<keyword evidence="2" id="KW-1133">Transmembrane helix</keyword>
<gene>
    <name evidence="3" type="ORF">UU65_C0003G0007</name>
</gene>
<evidence type="ECO:0000313" key="4">
    <source>
        <dbReference type="Proteomes" id="UP000033869"/>
    </source>
</evidence>
<dbReference type="AlphaFoldDB" id="A0A0G0WA66"/>
<protein>
    <submittedName>
        <fullName evidence="3">Uncharacterized protein</fullName>
    </submittedName>
</protein>
<comment type="caution">
    <text evidence="3">The sequence shown here is derived from an EMBL/GenBank/DDBJ whole genome shotgun (WGS) entry which is preliminary data.</text>
</comment>
<dbReference type="EMBL" id="LCBL01000003">
    <property type="protein sequence ID" value="KKS08952.1"/>
    <property type="molecule type" value="Genomic_DNA"/>
</dbReference>
<accession>A0A0G0WA66</accession>
<reference evidence="3 4" key="1">
    <citation type="journal article" date="2015" name="Nature">
        <title>rRNA introns, odd ribosomes, and small enigmatic genomes across a large radiation of phyla.</title>
        <authorList>
            <person name="Brown C.T."/>
            <person name="Hug L.A."/>
            <person name="Thomas B.C."/>
            <person name="Sharon I."/>
            <person name="Castelle C.J."/>
            <person name="Singh A."/>
            <person name="Wilkins M.J."/>
            <person name="Williams K.H."/>
            <person name="Banfield J.F."/>
        </authorList>
    </citation>
    <scope>NUCLEOTIDE SEQUENCE [LARGE SCALE GENOMIC DNA]</scope>
</reference>
<name>A0A0G0WA66_UNCC2</name>
<feature type="region of interest" description="Disordered" evidence="1">
    <location>
        <begin position="629"/>
        <end position="651"/>
    </location>
</feature>
<keyword evidence="2" id="KW-0472">Membrane</keyword>
<dbReference type="Proteomes" id="UP000033869">
    <property type="component" value="Unassembled WGS sequence"/>
</dbReference>
<evidence type="ECO:0000256" key="2">
    <source>
        <dbReference type="SAM" id="Phobius"/>
    </source>
</evidence>
<keyword evidence="2" id="KW-0812">Transmembrane</keyword>
<feature type="compositionally biased region" description="Polar residues" evidence="1">
    <location>
        <begin position="50"/>
        <end position="98"/>
    </location>
</feature>
<organism evidence="3 4">
    <name type="scientific">candidate division CPR2 bacterium GW2011_GWC1_41_48</name>
    <dbReference type="NCBI Taxonomy" id="1618344"/>
    <lineage>
        <taxon>Bacteria</taxon>
        <taxon>Bacteria division CPR2</taxon>
    </lineage>
</organism>
<feature type="region of interest" description="Disordered" evidence="1">
    <location>
        <begin position="50"/>
        <end position="149"/>
    </location>
</feature>
<sequence length="693" mass="73343">MKSESKIRNMLVKFVSFSAIFVLTFFNFGFAFADDVQIGGTVLPSCNESLGSESANVSESSNPTATLTPGPTVIQDNANNGSPSDQKSCASNEEQTNLESDESNVQDDGKNDSDSIEMDKKAEESSNTYEENKSAHEIDTGNNSAGYNDGNGLVGSGDVNGAVGMANSIDSNIAGPVKTDVINTENTTGNLGILDLFDKSSGISASNNDTGENSENEALAELLNKIIINDASEISVENNLPIYINTGNNTASYNDGDGTVVSGDVNLAANVWNIIDSIFLGDVTLGVLNIFRDFAGDIVLPENLLNALGSGGIVAVFDASNNDTGDFSLNTANTNVDNNIGVVKSSENNISNNFPLNINTGNNKAGYNDGSGTIETGGIKVKSNTISVVGAFFDGEKWFMILINVLGDWAGDLFGGKENTALIGGTFGEITTGNSDSANTAVNALNTETGENSSNNAETNIENDVRLNNQNKNSISNNMPININTGGNKASYNDGNGTVISGSVDVILNFINFVRSNITADSISLIVLNIFGNWDGSVRYGGKKVVEINAPVVTSTQNPVTENVTIYKNSSGYNVNAPVGVGYESYPSLNNLKWSEYWDGNNENYTDENPGENVDKSDKDVRALTSNSFHNAGGSEFEGRGADIKNSTEGSSGSINFNDVAKALIFVSVVLMVAGINYQRKYNQIHKRKGVKK</sequence>
<evidence type="ECO:0000313" key="3">
    <source>
        <dbReference type="EMBL" id="KKS08952.1"/>
    </source>
</evidence>
<feature type="compositionally biased region" description="Basic and acidic residues" evidence="1">
    <location>
        <begin position="107"/>
        <end position="139"/>
    </location>
</feature>
<evidence type="ECO:0000256" key="1">
    <source>
        <dbReference type="SAM" id="MobiDB-lite"/>
    </source>
</evidence>